<sequence>METSPATLSAGRGSDAMDFFDKRQPTTLRSKAVLGAETQEPLSQQQPVSLPRHKGYDA</sequence>
<gene>
    <name evidence="2" type="ORF">EMEDMD4_790272</name>
</gene>
<proteinExistence type="predicted"/>
<organism evidence="2">
    <name type="scientific">Sinorhizobium medicae</name>
    <dbReference type="NCBI Taxonomy" id="110321"/>
    <lineage>
        <taxon>Bacteria</taxon>
        <taxon>Pseudomonadati</taxon>
        <taxon>Pseudomonadota</taxon>
        <taxon>Alphaproteobacteria</taxon>
        <taxon>Hyphomicrobiales</taxon>
        <taxon>Rhizobiaceae</taxon>
        <taxon>Sinorhizobium/Ensifer group</taxon>
        <taxon>Sinorhizobium</taxon>
    </lineage>
</organism>
<protein>
    <submittedName>
        <fullName evidence="2">Uncharacterized protein</fullName>
    </submittedName>
</protein>
<accession>A0A508XAW5</accession>
<dbReference type="Proteomes" id="UP000507954">
    <property type="component" value="Unassembled WGS sequence"/>
</dbReference>
<name>A0A508XAW5_9HYPH</name>
<feature type="region of interest" description="Disordered" evidence="1">
    <location>
        <begin position="1"/>
        <end position="58"/>
    </location>
</feature>
<dbReference type="AlphaFoldDB" id="A0A508XAW5"/>
<evidence type="ECO:0000313" key="2">
    <source>
        <dbReference type="EMBL" id="VTZ65248.1"/>
    </source>
</evidence>
<evidence type="ECO:0000256" key="1">
    <source>
        <dbReference type="SAM" id="MobiDB-lite"/>
    </source>
</evidence>
<dbReference type="EMBL" id="CABFNB010000149">
    <property type="protein sequence ID" value="VTZ65248.1"/>
    <property type="molecule type" value="Genomic_DNA"/>
</dbReference>
<reference evidence="2" key="1">
    <citation type="submission" date="2019-06" db="EMBL/GenBank/DDBJ databases">
        <authorList>
            <person name="Le Quere A."/>
            <person name="Colella S."/>
        </authorList>
    </citation>
    <scope>NUCLEOTIDE SEQUENCE</scope>
    <source>
        <strain evidence="2">EmedicaeMD41</strain>
    </source>
</reference>